<gene>
    <name evidence="2" type="ORF">Lalb_Chr19g0127951</name>
</gene>
<sequence>MCFSELKTKRREFWCALSFLFNASCVFLCILSVKFYSVYLGSLFIMPMIPFHICNPF</sequence>
<dbReference type="EMBL" id="WOCE01000019">
    <property type="protein sequence ID" value="KAE9592309.1"/>
    <property type="molecule type" value="Genomic_DNA"/>
</dbReference>
<dbReference type="Proteomes" id="UP000447434">
    <property type="component" value="Chromosome 19"/>
</dbReference>
<protein>
    <submittedName>
        <fullName evidence="2">Uncharacterized protein</fullName>
    </submittedName>
</protein>
<feature type="transmembrane region" description="Helical" evidence="1">
    <location>
        <begin position="12"/>
        <end position="33"/>
    </location>
</feature>
<organism evidence="2 3">
    <name type="scientific">Lupinus albus</name>
    <name type="common">White lupine</name>
    <name type="synonym">Lupinus termis</name>
    <dbReference type="NCBI Taxonomy" id="3870"/>
    <lineage>
        <taxon>Eukaryota</taxon>
        <taxon>Viridiplantae</taxon>
        <taxon>Streptophyta</taxon>
        <taxon>Embryophyta</taxon>
        <taxon>Tracheophyta</taxon>
        <taxon>Spermatophyta</taxon>
        <taxon>Magnoliopsida</taxon>
        <taxon>eudicotyledons</taxon>
        <taxon>Gunneridae</taxon>
        <taxon>Pentapetalae</taxon>
        <taxon>rosids</taxon>
        <taxon>fabids</taxon>
        <taxon>Fabales</taxon>
        <taxon>Fabaceae</taxon>
        <taxon>Papilionoideae</taxon>
        <taxon>50 kb inversion clade</taxon>
        <taxon>genistoids sensu lato</taxon>
        <taxon>core genistoids</taxon>
        <taxon>Genisteae</taxon>
        <taxon>Lupinus</taxon>
    </lineage>
</organism>
<accession>A0A6A4NY89</accession>
<evidence type="ECO:0000313" key="3">
    <source>
        <dbReference type="Proteomes" id="UP000447434"/>
    </source>
</evidence>
<keyword evidence="1" id="KW-0812">Transmembrane</keyword>
<name>A0A6A4NY89_LUPAL</name>
<proteinExistence type="predicted"/>
<keyword evidence="1" id="KW-1133">Transmembrane helix</keyword>
<evidence type="ECO:0000256" key="1">
    <source>
        <dbReference type="SAM" id="Phobius"/>
    </source>
</evidence>
<evidence type="ECO:0000313" key="2">
    <source>
        <dbReference type="EMBL" id="KAE9592309.1"/>
    </source>
</evidence>
<comment type="caution">
    <text evidence="2">The sequence shown here is derived from an EMBL/GenBank/DDBJ whole genome shotgun (WGS) entry which is preliminary data.</text>
</comment>
<reference evidence="3" key="1">
    <citation type="journal article" date="2020" name="Nat. Commun.">
        <title>Genome sequence of the cluster root forming white lupin.</title>
        <authorList>
            <person name="Hufnagel B."/>
            <person name="Marques A."/>
            <person name="Soriano A."/>
            <person name="Marques L."/>
            <person name="Divol F."/>
            <person name="Doumas P."/>
            <person name="Sallet E."/>
            <person name="Mancinotti D."/>
            <person name="Carrere S."/>
            <person name="Marande W."/>
            <person name="Arribat S."/>
            <person name="Keller J."/>
            <person name="Huneau C."/>
            <person name="Blein T."/>
            <person name="Aime D."/>
            <person name="Laguerre M."/>
            <person name="Taylor J."/>
            <person name="Schubert V."/>
            <person name="Nelson M."/>
            <person name="Geu-Flores F."/>
            <person name="Crespi M."/>
            <person name="Gallardo-Guerrero K."/>
            <person name="Delaux P.-M."/>
            <person name="Salse J."/>
            <person name="Berges H."/>
            <person name="Guyot R."/>
            <person name="Gouzy J."/>
            <person name="Peret B."/>
        </authorList>
    </citation>
    <scope>NUCLEOTIDE SEQUENCE [LARGE SCALE GENOMIC DNA]</scope>
    <source>
        <strain evidence="3">cv. Amiga</strain>
    </source>
</reference>
<keyword evidence="3" id="KW-1185">Reference proteome</keyword>
<dbReference type="AlphaFoldDB" id="A0A6A4NY89"/>
<keyword evidence="1" id="KW-0472">Membrane</keyword>